<dbReference type="KEGG" id="esr:ES1_24210"/>
<dbReference type="AlphaFoldDB" id="D4MNA4"/>
<gene>
    <name evidence="1" type="ORF">ES1_24210</name>
</gene>
<dbReference type="BioCyc" id="ESIR717961:G136L-2027-MONOMER"/>
<dbReference type="InterPro" id="IPR009057">
    <property type="entry name" value="Homeodomain-like_sf"/>
</dbReference>
<dbReference type="Proteomes" id="UP000007050">
    <property type="component" value="Chromosome"/>
</dbReference>
<dbReference type="HOGENOM" id="CLU_027402_27_3_9"/>
<dbReference type="PANTHER" id="PTHR33795:SF1">
    <property type="entry name" value="INSERTION ELEMENT IS150 PROTEIN INSJ"/>
    <property type="match status" value="1"/>
</dbReference>
<reference evidence="1 2" key="1">
    <citation type="submission" date="2010-03" db="EMBL/GenBank/DDBJ databases">
        <title>The genome sequence of Eubacterium siraeum V10Sc8a.</title>
        <authorList>
            <consortium name="metaHIT consortium -- http://www.metahit.eu/"/>
            <person name="Pajon A."/>
            <person name="Turner K."/>
            <person name="Parkhill J."/>
            <person name="Duncan S."/>
            <person name="Flint H."/>
        </authorList>
    </citation>
    <scope>NUCLEOTIDE SEQUENCE [LARGE SCALE GENOMIC DNA]</scope>
    <source>
        <strain evidence="1 2">V10Sc8a</strain>
    </source>
</reference>
<proteinExistence type="predicted"/>
<organism evidence="1 2">
    <name type="scientific">[Eubacterium] siraeum V10Sc8a</name>
    <dbReference type="NCBI Taxonomy" id="717961"/>
    <lineage>
        <taxon>Bacteria</taxon>
        <taxon>Bacillati</taxon>
        <taxon>Bacillota</taxon>
        <taxon>Clostridia</taxon>
        <taxon>Eubacteriales</taxon>
        <taxon>Oscillospiraceae</taxon>
        <taxon>Oscillospiraceae incertae sedis</taxon>
    </lineage>
</organism>
<evidence type="ECO:0000313" key="2">
    <source>
        <dbReference type="Proteomes" id="UP000007050"/>
    </source>
</evidence>
<evidence type="ECO:0000313" key="1">
    <source>
        <dbReference type="EMBL" id="CBL35237.1"/>
    </source>
</evidence>
<dbReference type="InterPro" id="IPR002514">
    <property type="entry name" value="Transposase_8"/>
</dbReference>
<sequence>MYPLYWTPSKEGIFVRYDNEYKRKAVELYRKGEWPETPEGTKQKNFRKMIREWVRTEEACGLEALEHKKQNKNRTAEERYELVAKVLSGASIKSVAISAGINKGQLYQWVYKYKTMGYNGLVPCKKGRPPKNPDMKKLNYNNPRKIKETEYEELIRLRAENAYIKAEIEVIKKESALREEMQAAQLKAKKQRSLKNSGKKDIN</sequence>
<dbReference type="GO" id="GO:0003677">
    <property type="term" value="F:DNA binding"/>
    <property type="evidence" value="ECO:0007669"/>
    <property type="project" value="InterPro"/>
</dbReference>
<protein>
    <submittedName>
        <fullName evidence="1">Transposase</fullName>
    </submittedName>
</protein>
<name>D4MNA4_9FIRM</name>
<dbReference type="SUPFAM" id="SSF46689">
    <property type="entry name" value="Homeodomain-like"/>
    <property type="match status" value="1"/>
</dbReference>
<reference evidence="1 2" key="2">
    <citation type="submission" date="2010-03" db="EMBL/GenBank/DDBJ databases">
        <authorList>
            <person name="Pajon A."/>
        </authorList>
    </citation>
    <scope>NUCLEOTIDE SEQUENCE [LARGE SCALE GENOMIC DNA]</scope>
    <source>
        <strain evidence="1 2">V10Sc8a</strain>
    </source>
</reference>
<dbReference type="EMBL" id="FP929059">
    <property type="protein sequence ID" value="CBL35237.1"/>
    <property type="molecule type" value="Genomic_DNA"/>
</dbReference>
<dbReference type="PANTHER" id="PTHR33795">
    <property type="entry name" value="INSERTION ELEMENT IS150 PROTEIN INSJ"/>
    <property type="match status" value="1"/>
</dbReference>
<dbReference type="GO" id="GO:0006313">
    <property type="term" value="P:DNA transposition"/>
    <property type="evidence" value="ECO:0007669"/>
    <property type="project" value="InterPro"/>
</dbReference>
<dbReference type="PATRIC" id="fig|717961.3.peg.2552"/>
<dbReference type="GO" id="GO:0004803">
    <property type="term" value="F:transposase activity"/>
    <property type="evidence" value="ECO:0007669"/>
    <property type="project" value="InterPro"/>
</dbReference>
<dbReference type="InterPro" id="IPR052057">
    <property type="entry name" value="IS150/IS1296_orfA-like"/>
</dbReference>
<accession>D4MNA4</accession>
<dbReference type="Pfam" id="PF01527">
    <property type="entry name" value="HTH_Tnp_1"/>
    <property type="match status" value="1"/>
</dbReference>